<feature type="binding site" evidence="4">
    <location>
        <begin position="255"/>
        <end position="259"/>
    </location>
    <ligand>
        <name>FAD</name>
        <dbReference type="ChEBI" id="CHEBI:57692"/>
    </ligand>
</feature>
<evidence type="ECO:0000256" key="5">
    <source>
        <dbReference type="PIRSR" id="PIRSR602081-2"/>
    </source>
</evidence>
<dbReference type="InterPro" id="IPR036134">
    <property type="entry name" value="Crypto/Photolyase_FAD-like_sf"/>
</dbReference>
<dbReference type="PROSITE" id="PS00394">
    <property type="entry name" value="DNA_PHOTOLYASES_1_1"/>
    <property type="match status" value="1"/>
</dbReference>
<dbReference type="Gene3D" id="1.10.579.10">
    <property type="entry name" value="DNA Cyclobutane Dipyrimidine Photolyase, subunit A, domain 3"/>
    <property type="match status" value="1"/>
</dbReference>
<dbReference type="PROSITE" id="PS51645">
    <property type="entry name" value="PHR_CRY_ALPHA_BETA"/>
    <property type="match status" value="1"/>
</dbReference>
<evidence type="ECO:0000256" key="3">
    <source>
        <dbReference type="ARBA" id="ARBA00022991"/>
    </source>
</evidence>
<dbReference type="InterPro" id="IPR002081">
    <property type="entry name" value="Cryptochrome/DNA_photolyase_1"/>
</dbReference>
<dbReference type="SUPFAM" id="SSF52425">
    <property type="entry name" value="Cryptochrome/photolyase, N-terminal domain"/>
    <property type="match status" value="1"/>
</dbReference>
<dbReference type="SUPFAM" id="SSF48173">
    <property type="entry name" value="Cryptochrome/photolyase FAD-binding domain"/>
    <property type="match status" value="1"/>
</dbReference>
<evidence type="ECO:0000256" key="2">
    <source>
        <dbReference type="ARBA" id="ARBA00022827"/>
    </source>
</evidence>
<dbReference type="Pfam" id="PF00875">
    <property type="entry name" value="DNA_photolyase"/>
    <property type="match status" value="1"/>
</dbReference>
<dbReference type="GO" id="GO:0006139">
    <property type="term" value="P:nucleobase-containing compound metabolic process"/>
    <property type="evidence" value="ECO:0007669"/>
    <property type="project" value="UniProtKB-ARBA"/>
</dbReference>
<feature type="site" description="Electron transfer via tryptophanyl radical" evidence="5">
    <location>
        <position position="369"/>
    </location>
</feature>
<feature type="site" description="Electron transfer via tryptophanyl radical" evidence="5">
    <location>
        <position position="316"/>
    </location>
</feature>
<dbReference type="InterPro" id="IPR018394">
    <property type="entry name" value="DNA_photolyase_1_CS_C"/>
</dbReference>
<evidence type="ECO:0000259" key="8">
    <source>
        <dbReference type="PROSITE" id="PS51645"/>
    </source>
</evidence>
<dbReference type="PANTHER" id="PTHR11455">
    <property type="entry name" value="CRYPTOCHROME"/>
    <property type="match status" value="1"/>
</dbReference>
<dbReference type="EMBL" id="FNCN01000005">
    <property type="protein sequence ID" value="SDG53165.1"/>
    <property type="molecule type" value="Genomic_DNA"/>
</dbReference>
<dbReference type="GO" id="GO:0006950">
    <property type="term" value="P:response to stress"/>
    <property type="evidence" value="ECO:0007669"/>
    <property type="project" value="UniProtKB-ARBA"/>
</dbReference>
<comment type="cofactor">
    <cofactor evidence="4">
        <name>FAD</name>
        <dbReference type="ChEBI" id="CHEBI:57692"/>
    </cofactor>
    <text evidence="4">Binds 1 FAD per subunit.</text>
</comment>
<dbReference type="STRING" id="504805.SAMN05421505_10557"/>
<feature type="domain" description="Photolyase/cryptochrome alpha/beta" evidence="8">
    <location>
        <begin position="20"/>
        <end position="144"/>
    </location>
</feature>
<dbReference type="InterPro" id="IPR005101">
    <property type="entry name" value="Cryptochr/Photolyase_FAD-bd"/>
</dbReference>
<evidence type="ECO:0000256" key="7">
    <source>
        <dbReference type="SAM" id="MobiDB-lite"/>
    </source>
</evidence>
<keyword evidence="2 4" id="KW-0274">FAD</keyword>
<gene>
    <name evidence="9" type="ORF">SAMN05421505_10557</name>
</gene>
<keyword evidence="3 6" id="KW-0157">Chromophore</keyword>
<protein>
    <submittedName>
        <fullName evidence="9">Deoxyribodipyrimidine photo-lyase</fullName>
    </submittedName>
</protein>
<dbReference type="PRINTS" id="PR00147">
    <property type="entry name" value="DNAPHOTLYASE"/>
</dbReference>
<dbReference type="PANTHER" id="PTHR11455:SF9">
    <property type="entry name" value="CRYPTOCHROME CIRCADIAN CLOCK 5 ISOFORM X1"/>
    <property type="match status" value="1"/>
</dbReference>
<dbReference type="InterPro" id="IPR014729">
    <property type="entry name" value="Rossmann-like_a/b/a_fold"/>
</dbReference>
<dbReference type="AlphaFoldDB" id="A0A1G7UZW5"/>
<reference evidence="9 10" key="1">
    <citation type="submission" date="2016-10" db="EMBL/GenBank/DDBJ databases">
        <authorList>
            <person name="de Groot N.N."/>
        </authorList>
    </citation>
    <scope>NUCLEOTIDE SEQUENCE [LARGE SCALE GENOMIC DNA]</scope>
    <source>
        <strain evidence="9 10">CPCC 201354</strain>
    </source>
</reference>
<dbReference type="InterPro" id="IPR036155">
    <property type="entry name" value="Crypto/Photolyase_N_sf"/>
</dbReference>
<dbReference type="Proteomes" id="UP000198923">
    <property type="component" value="Unassembled WGS sequence"/>
</dbReference>
<dbReference type="Gene3D" id="3.40.50.620">
    <property type="entry name" value="HUPs"/>
    <property type="match status" value="1"/>
</dbReference>
<feature type="binding site" evidence="4">
    <location>
        <position position="284"/>
    </location>
    <ligand>
        <name>FAD</name>
        <dbReference type="ChEBI" id="CHEBI:57692"/>
    </ligand>
</feature>
<evidence type="ECO:0000313" key="10">
    <source>
        <dbReference type="Proteomes" id="UP000198923"/>
    </source>
</evidence>
<dbReference type="RefSeq" id="WP_093169672.1">
    <property type="nucleotide sequence ID" value="NZ_FNCN01000005.1"/>
</dbReference>
<accession>A0A1G7UZW5</accession>
<feature type="site" description="Electron transfer via tryptophanyl radical" evidence="5">
    <location>
        <position position="392"/>
    </location>
</feature>
<dbReference type="GO" id="GO:0003677">
    <property type="term" value="F:DNA binding"/>
    <property type="evidence" value="ECO:0007669"/>
    <property type="project" value="TreeGrafter"/>
</dbReference>
<dbReference type="GO" id="GO:0009416">
    <property type="term" value="P:response to light stimulus"/>
    <property type="evidence" value="ECO:0007669"/>
    <property type="project" value="TreeGrafter"/>
</dbReference>
<feature type="binding site" evidence="4">
    <location>
        <position position="243"/>
    </location>
    <ligand>
        <name>FAD</name>
        <dbReference type="ChEBI" id="CHEBI:57692"/>
    </ligand>
</feature>
<dbReference type="OrthoDB" id="9772484at2"/>
<comment type="similarity">
    <text evidence="6">Belongs to the DNA photolyase family.</text>
</comment>
<dbReference type="GO" id="GO:0071949">
    <property type="term" value="F:FAD binding"/>
    <property type="evidence" value="ECO:0007669"/>
    <property type="project" value="TreeGrafter"/>
</dbReference>
<feature type="binding site" evidence="4">
    <location>
        <begin position="382"/>
        <end position="384"/>
    </location>
    <ligand>
        <name>FAD</name>
        <dbReference type="ChEBI" id="CHEBI:57692"/>
    </ligand>
</feature>
<evidence type="ECO:0000256" key="4">
    <source>
        <dbReference type="PIRSR" id="PIRSR602081-1"/>
    </source>
</evidence>
<evidence type="ECO:0000313" key="9">
    <source>
        <dbReference type="EMBL" id="SDG53165.1"/>
    </source>
</evidence>
<organism evidence="9 10">
    <name type="scientific">Sinosporangium album</name>
    <dbReference type="NCBI Taxonomy" id="504805"/>
    <lineage>
        <taxon>Bacteria</taxon>
        <taxon>Bacillati</taxon>
        <taxon>Actinomycetota</taxon>
        <taxon>Actinomycetes</taxon>
        <taxon>Streptosporangiales</taxon>
        <taxon>Streptosporangiaceae</taxon>
        <taxon>Sinosporangium</taxon>
    </lineage>
</organism>
<dbReference type="InterPro" id="IPR006050">
    <property type="entry name" value="DNA_photolyase_N"/>
</dbReference>
<feature type="binding site" evidence="4">
    <location>
        <begin position="287"/>
        <end position="294"/>
    </location>
    <ligand>
        <name>FAD</name>
        <dbReference type="ChEBI" id="CHEBI:57692"/>
    </ligand>
</feature>
<evidence type="ECO:0000256" key="6">
    <source>
        <dbReference type="RuleBase" id="RU004182"/>
    </source>
</evidence>
<dbReference type="GO" id="GO:0003904">
    <property type="term" value="F:deoxyribodipyrimidine photo-lyase activity"/>
    <property type="evidence" value="ECO:0007669"/>
    <property type="project" value="TreeGrafter"/>
</dbReference>
<evidence type="ECO:0000256" key="1">
    <source>
        <dbReference type="ARBA" id="ARBA00022630"/>
    </source>
</evidence>
<dbReference type="Gene3D" id="1.25.40.80">
    <property type="match status" value="1"/>
</dbReference>
<sequence>MIGARKCNRLAPGCESVGVECVIVLFNRDLRVHDHPALDAACDRARSVVPLFVIEPKLPSGHRGGFLLDCLADLRSSLRDRGGDLVVRRGDAVAETMRLADEVGADAVWTSADVSGYARGREGRLAAECERARLDFQLFGGVTVVAPGAVVPAGGGDHYRVFTPYWRAWQATRRRAVLPAPERVALPAGLAPGRIPASFPGRRGRSAGGVASGRSVRHGTLAGGETAARERLQRWLRFSAADYPDVRDDLAGDGTSKVSPYLRFGCLSPLEVVTRAEGVGGEEFTRQLCWRDFFHQVAYAFPEINRRDYRPGGGEWRDDKDALDAWREGHTGIPIVDAGMRQLEAEGWMHNRARMIVASYLVKHLRVDWRLGADHFFDLLLDGDVANNSGNWQWAAGTGNDTRPNRVLNPIRQAKRFDPDGDYVRRYVPELEHLSAKIVHEPWKLPSPLRRYPPPLTPPPTA</sequence>
<keyword evidence="9" id="KW-0456">Lyase</keyword>
<name>A0A1G7UZW5_9ACTN</name>
<keyword evidence="1 4" id="KW-0285">Flavoprotein</keyword>
<proteinExistence type="inferred from homology"/>
<keyword evidence="10" id="KW-1185">Reference proteome</keyword>
<feature type="region of interest" description="Disordered" evidence="7">
    <location>
        <begin position="197"/>
        <end position="217"/>
    </location>
</feature>
<dbReference type="Pfam" id="PF03441">
    <property type="entry name" value="FAD_binding_7"/>
    <property type="match status" value="1"/>
</dbReference>